<protein>
    <submittedName>
        <fullName evidence="2">LAME_0D04720g1_1</fullName>
    </submittedName>
</protein>
<keyword evidence="1" id="KW-0472">Membrane</keyword>
<keyword evidence="1" id="KW-0812">Transmembrane</keyword>
<evidence type="ECO:0000256" key="1">
    <source>
        <dbReference type="SAM" id="Phobius"/>
    </source>
</evidence>
<gene>
    <name evidence="2" type="ORF">LAME_0D04720G</name>
</gene>
<dbReference type="OrthoDB" id="4076669at2759"/>
<accession>A0A1G4J8E1</accession>
<dbReference type="EMBL" id="LT598482">
    <property type="protein sequence ID" value="SCU86150.1"/>
    <property type="molecule type" value="Genomic_DNA"/>
</dbReference>
<dbReference type="Proteomes" id="UP000191144">
    <property type="component" value="Chromosome D"/>
</dbReference>
<organism evidence="2 3">
    <name type="scientific">Lachancea meyersii CBS 8951</name>
    <dbReference type="NCBI Taxonomy" id="1266667"/>
    <lineage>
        <taxon>Eukaryota</taxon>
        <taxon>Fungi</taxon>
        <taxon>Dikarya</taxon>
        <taxon>Ascomycota</taxon>
        <taxon>Saccharomycotina</taxon>
        <taxon>Saccharomycetes</taxon>
        <taxon>Saccharomycetales</taxon>
        <taxon>Saccharomycetaceae</taxon>
        <taxon>Lachancea</taxon>
    </lineage>
</organism>
<dbReference type="Pfam" id="PF11055">
    <property type="entry name" value="Gsf2"/>
    <property type="match status" value="1"/>
</dbReference>
<keyword evidence="1" id="KW-1133">Transmembrane helix</keyword>
<proteinExistence type="predicted"/>
<evidence type="ECO:0000313" key="3">
    <source>
        <dbReference type="Proteomes" id="UP000191144"/>
    </source>
</evidence>
<feature type="transmembrane region" description="Helical" evidence="1">
    <location>
        <begin position="179"/>
        <end position="200"/>
    </location>
</feature>
<name>A0A1G4J8E1_9SACH</name>
<dbReference type="AlphaFoldDB" id="A0A1G4J8E1"/>
<dbReference type="InterPro" id="IPR022757">
    <property type="entry name" value="Gsf2"/>
</dbReference>
<reference evidence="3" key="1">
    <citation type="submission" date="2016-03" db="EMBL/GenBank/DDBJ databases">
        <authorList>
            <person name="Devillers Hugo."/>
        </authorList>
    </citation>
    <scope>NUCLEOTIDE SEQUENCE [LARGE SCALE GENOMIC DNA]</scope>
</reference>
<keyword evidence="3" id="KW-1185">Reference proteome</keyword>
<evidence type="ECO:0000313" key="2">
    <source>
        <dbReference type="EMBL" id="SCU86150.1"/>
    </source>
</evidence>
<sequence>MEICVRLNDDCESDYTFQINKDDTFESKIMKMFNPKTGLAKFMVLRPSIFYKPEPKTLTKSMHPGYLTENGCLIYHYDCDNKEYREKLDLKTNKIWEQMWPGQLVLPQWELSYRNIAAFVVLMLAWLYTDLPDLISPTPGICLTNQLSRRLAVVAHHYNYNAISEKLLEETQINSAGTIAQWLFFGLHCLKVLFIALVLYTGLVNPLTVNPLQFYHTRKAVVSKNTDTLKDTLRSIGWIGAKRATYDDYRDTYYNYRLEKAGGLVAAYKSGIMKQASTPGVVLEAGEGFQTPLDKRFTESTFKTMEKSRKFVLSEEYLIQVEQDLKEQIKAFDEKDVYKINQEIRKFRRYGFFECGPQLARLVQLRQEVAAEKATTQSAEEKKEQ</sequence>